<name>A0A6A1UY65_9ROSI</name>
<dbReference type="Pfam" id="PF02458">
    <property type="entry name" value="Transferase"/>
    <property type="match status" value="1"/>
</dbReference>
<dbReference type="InterPro" id="IPR050898">
    <property type="entry name" value="Plant_acyltransferase"/>
</dbReference>
<dbReference type="Proteomes" id="UP000516437">
    <property type="component" value="Chromosome 7"/>
</dbReference>
<evidence type="ECO:0000313" key="4">
    <source>
        <dbReference type="Proteomes" id="UP000516437"/>
    </source>
</evidence>
<dbReference type="PANTHER" id="PTHR31147">
    <property type="entry name" value="ACYL TRANSFERASE 4"/>
    <property type="match status" value="1"/>
</dbReference>
<reference evidence="3 4" key="1">
    <citation type="journal article" date="2019" name="Plant Biotechnol. J.">
        <title>The red bayberry genome and genetic basis of sex determination.</title>
        <authorList>
            <person name="Jia H.M."/>
            <person name="Jia H.J."/>
            <person name="Cai Q.L."/>
            <person name="Wang Y."/>
            <person name="Zhao H.B."/>
            <person name="Yang W.F."/>
            <person name="Wang G.Y."/>
            <person name="Li Y.H."/>
            <person name="Zhan D.L."/>
            <person name="Shen Y.T."/>
            <person name="Niu Q.F."/>
            <person name="Chang L."/>
            <person name="Qiu J."/>
            <person name="Zhao L."/>
            <person name="Xie H.B."/>
            <person name="Fu W.Y."/>
            <person name="Jin J."/>
            <person name="Li X.W."/>
            <person name="Jiao Y."/>
            <person name="Zhou C.C."/>
            <person name="Tu T."/>
            <person name="Chai C.Y."/>
            <person name="Gao J.L."/>
            <person name="Fan L.J."/>
            <person name="van de Weg E."/>
            <person name="Wang J.Y."/>
            <person name="Gao Z.S."/>
        </authorList>
    </citation>
    <scope>NUCLEOTIDE SEQUENCE [LARGE SCALE GENOMIC DNA]</scope>
    <source>
        <tissue evidence="3">Leaves</tissue>
    </source>
</reference>
<dbReference type="Gene3D" id="3.30.559.10">
    <property type="entry name" value="Chloramphenicol acetyltransferase-like domain"/>
    <property type="match status" value="2"/>
</dbReference>
<comment type="caution">
    <text evidence="3">The sequence shown here is derived from an EMBL/GenBank/DDBJ whole genome shotgun (WGS) entry which is preliminary data.</text>
</comment>
<dbReference type="PANTHER" id="PTHR31147:SF66">
    <property type="entry name" value="OS05G0315700 PROTEIN"/>
    <property type="match status" value="1"/>
</dbReference>
<dbReference type="AlphaFoldDB" id="A0A6A1UY65"/>
<organism evidence="3 4">
    <name type="scientific">Morella rubra</name>
    <name type="common">Chinese bayberry</name>
    <dbReference type="NCBI Taxonomy" id="262757"/>
    <lineage>
        <taxon>Eukaryota</taxon>
        <taxon>Viridiplantae</taxon>
        <taxon>Streptophyta</taxon>
        <taxon>Embryophyta</taxon>
        <taxon>Tracheophyta</taxon>
        <taxon>Spermatophyta</taxon>
        <taxon>Magnoliopsida</taxon>
        <taxon>eudicotyledons</taxon>
        <taxon>Gunneridae</taxon>
        <taxon>Pentapetalae</taxon>
        <taxon>rosids</taxon>
        <taxon>fabids</taxon>
        <taxon>Fagales</taxon>
        <taxon>Myricaceae</taxon>
        <taxon>Morella</taxon>
    </lineage>
</organism>
<dbReference type="InterPro" id="IPR023213">
    <property type="entry name" value="CAT-like_dom_sf"/>
</dbReference>
<dbReference type="GO" id="GO:0016740">
    <property type="term" value="F:transferase activity"/>
    <property type="evidence" value="ECO:0007669"/>
    <property type="project" value="UniProtKB-KW"/>
</dbReference>
<keyword evidence="2 3" id="KW-0808">Transferase</keyword>
<sequence>MASLSTSSLVFTVRRCEPELIASAKPTPHEFKQLSDIDDQDGLRFQIPVIQFYKYDPSMRGRDPAKVIREALAQTLVFYYPFAGRLREAPGRKLVVECTGEGVMFIEADADVTLEQFGDALQPPFPCLEELLFDVPGSGGVLDCPLLLIQVTRLKCGGFIFALRLNHTMSDAAGLSQFMMAVAEMARGARAPSVLPVWQRHLLSARDSPRVTCTHREYEEVADTKGTIIPLDDMVHRSFFFGPAEVAALRRFVPRHLSKCSTFEILTACLWRCRTMALQPDRDEEVRIICIVNARAKFDPPLPTGYYGNGFAFPVAVTTAGKLCENPLGYGLELVKKAKNDVNEEYMRSLADLMVIRGRPHFTVVRSYVVSDVTRAGFGEVDFGWGKAVYGGPAKGGVGAIPGVASFYIPYKNKKGEDGIVMPICLPGPAMEIFAKELDYFLNDKAESGTKSTFIASNL</sequence>
<dbReference type="EMBL" id="RXIC02000025">
    <property type="protein sequence ID" value="KAB1205273.1"/>
    <property type="molecule type" value="Genomic_DNA"/>
</dbReference>
<evidence type="ECO:0000256" key="2">
    <source>
        <dbReference type="ARBA" id="ARBA00022679"/>
    </source>
</evidence>
<dbReference type="OrthoDB" id="1483986at2759"/>
<accession>A0A6A1UY65</accession>
<keyword evidence="4" id="KW-1185">Reference proteome</keyword>
<gene>
    <name evidence="3" type="ORF">CJ030_MR7G012091</name>
</gene>
<evidence type="ECO:0000256" key="1">
    <source>
        <dbReference type="ARBA" id="ARBA00009861"/>
    </source>
</evidence>
<proteinExistence type="inferred from homology"/>
<protein>
    <submittedName>
        <fullName evidence="3">Benzyl alcohol O-benzoyltransferase</fullName>
    </submittedName>
</protein>
<evidence type="ECO:0000313" key="3">
    <source>
        <dbReference type="EMBL" id="KAB1205273.1"/>
    </source>
</evidence>
<comment type="similarity">
    <text evidence="1">Belongs to the plant acyltransferase family.</text>
</comment>